<dbReference type="AlphaFoldDB" id="A0A165MED5"/>
<proteinExistence type="predicted"/>
<keyword evidence="2" id="KW-1185">Reference proteome</keyword>
<accession>A0A165MED5</accession>
<organism evidence="1 2">
    <name type="scientific">Daedalea quercina L-15889</name>
    <dbReference type="NCBI Taxonomy" id="1314783"/>
    <lineage>
        <taxon>Eukaryota</taxon>
        <taxon>Fungi</taxon>
        <taxon>Dikarya</taxon>
        <taxon>Basidiomycota</taxon>
        <taxon>Agaricomycotina</taxon>
        <taxon>Agaricomycetes</taxon>
        <taxon>Polyporales</taxon>
        <taxon>Fomitopsis</taxon>
    </lineage>
</organism>
<protein>
    <submittedName>
        <fullName evidence="1">Uncharacterized protein</fullName>
    </submittedName>
</protein>
<gene>
    <name evidence="1" type="ORF">DAEQUDRAFT_519257</name>
</gene>
<sequence>MQHSLSCMLCQMSGPGSGHTCHLWPNVWTKDLQILRFDPICLDSDLARGGQIPPNLTSPPILGGPVIVSDRRRPFWTCTPEITYT</sequence>
<dbReference type="EMBL" id="KV429103">
    <property type="protein sequence ID" value="KZT65569.1"/>
    <property type="molecule type" value="Genomic_DNA"/>
</dbReference>
<dbReference type="Proteomes" id="UP000076727">
    <property type="component" value="Unassembled WGS sequence"/>
</dbReference>
<reference evidence="1 2" key="1">
    <citation type="journal article" date="2016" name="Mol. Biol. Evol.">
        <title>Comparative Genomics of Early-Diverging Mushroom-Forming Fungi Provides Insights into the Origins of Lignocellulose Decay Capabilities.</title>
        <authorList>
            <person name="Nagy L.G."/>
            <person name="Riley R."/>
            <person name="Tritt A."/>
            <person name="Adam C."/>
            <person name="Daum C."/>
            <person name="Floudas D."/>
            <person name="Sun H."/>
            <person name="Yadav J.S."/>
            <person name="Pangilinan J."/>
            <person name="Larsson K.H."/>
            <person name="Matsuura K."/>
            <person name="Barry K."/>
            <person name="Labutti K."/>
            <person name="Kuo R."/>
            <person name="Ohm R.A."/>
            <person name="Bhattacharya S.S."/>
            <person name="Shirouzu T."/>
            <person name="Yoshinaga Y."/>
            <person name="Martin F.M."/>
            <person name="Grigoriev I.V."/>
            <person name="Hibbett D.S."/>
        </authorList>
    </citation>
    <scope>NUCLEOTIDE SEQUENCE [LARGE SCALE GENOMIC DNA]</scope>
    <source>
        <strain evidence="1 2">L-15889</strain>
    </source>
</reference>
<evidence type="ECO:0000313" key="1">
    <source>
        <dbReference type="EMBL" id="KZT65569.1"/>
    </source>
</evidence>
<evidence type="ECO:0000313" key="2">
    <source>
        <dbReference type="Proteomes" id="UP000076727"/>
    </source>
</evidence>
<name>A0A165MED5_9APHY</name>